<dbReference type="PANTHER" id="PTHR45649:SF26">
    <property type="entry name" value="OS04G0435100 PROTEIN"/>
    <property type="match status" value="1"/>
</dbReference>
<evidence type="ECO:0000313" key="8">
    <source>
        <dbReference type="Proteomes" id="UP000256900"/>
    </source>
</evidence>
<evidence type="ECO:0000256" key="2">
    <source>
        <dbReference type="ARBA" id="ARBA00022448"/>
    </source>
</evidence>
<keyword evidence="5 6" id="KW-0472">Membrane</keyword>
<keyword evidence="2" id="KW-0813">Transport</keyword>
<feature type="transmembrane region" description="Helical" evidence="6">
    <location>
        <begin position="236"/>
        <end position="254"/>
    </location>
</feature>
<feature type="transmembrane region" description="Helical" evidence="6">
    <location>
        <begin position="275"/>
        <end position="297"/>
    </location>
</feature>
<protein>
    <submittedName>
        <fullName evidence="7">Amino acid/polyamine/organocation transporter (APC superfamily)</fullName>
    </submittedName>
</protein>
<feature type="transmembrane region" description="Helical" evidence="6">
    <location>
        <begin position="400"/>
        <end position="422"/>
    </location>
</feature>
<keyword evidence="8" id="KW-1185">Reference proteome</keyword>
<reference evidence="7 8" key="1">
    <citation type="submission" date="2018-08" db="EMBL/GenBank/DDBJ databases">
        <title>Genomic Encyclopedia of Type Strains, Phase IV (KMG-IV): sequencing the most valuable type-strain genomes for metagenomic binning, comparative biology and taxonomic classification.</title>
        <authorList>
            <person name="Goeker M."/>
        </authorList>
    </citation>
    <scope>NUCLEOTIDE SEQUENCE [LARGE SCALE GENOMIC DNA]</scope>
    <source>
        <strain evidence="7 8">BW863</strain>
    </source>
</reference>
<evidence type="ECO:0000256" key="4">
    <source>
        <dbReference type="ARBA" id="ARBA00022989"/>
    </source>
</evidence>
<feature type="transmembrane region" description="Helical" evidence="6">
    <location>
        <begin position="66"/>
        <end position="89"/>
    </location>
</feature>
<accession>A0A3D9YS18</accession>
<dbReference type="Pfam" id="PF13520">
    <property type="entry name" value="AA_permease_2"/>
    <property type="match status" value="1"/>
</dbReference>
<evidence type="ECO:0000256" key="6">
    <source>
        <dbReference type="SAM" id="Phobius"/>
    </source>
</evidence>
<dbReference type="PANTHER" id="PTHR45649">
    <property type="entry name" value="AMINO-ACID PERMEASE BAT1"/>
    <property type="match status" value="1"/>
</dbReference>
<feature type="transmembrane region" description="Helical" evidence="6">
    <location>
        <begin position="156"/>
        <end position="178"/>
    </location>
</feature>
<dbReference type="InterPro" id="IPR002293">
    <property type="entry name" value="AA/rel_permease1"/>
</dbReference>
<dbReference type="Gene3D" id="1.20.1740.10">
    <property type="entry name" value="Amino acid/polyamine transporter I"/>
    <property type="match status" value="1"/>
</dbReference>
<keyword evidence="4 6" id="KW-1133">Transmembrane helix</keyword>
<dbReference type="GO" id="GO:0022857">
    <property type="term" value="F:transmembrane transporter activity"/>
    <property type="evidence" value="ECO:0007669"/>
    <property type="project" value="InterPro"/>
</dbReference>
<gene>
    <name evidence="7" type="ORF">DES32_2772</name>
</gene>
<name>A0A3D9YS18_9HYPH</name>
<proteinExistence type="predicted"/>
<evidence type="ECO:0000256" key="1">
    <source>
        <dbReference type="ARBA" id="ARBA00004141"/>
    </source>
</evidence>
<dbReference type="AlphaFoldDB" id="A0A3D9YS18"/>
<evidence type="ECO:0000256" key="3">
    <source>
        <dbReference type="ARBA" id="ARBA00022692"/>
    </source>
</evidence>
<feature type="transmembrane region" description="Helical" evidence="6">
    <location>
        <begin position="372"/>
        <end position="394"/>
    </location>
</feature>
<feature type="transmembrane region" description="Helical" evidence="6">
    <location>
        <begin position="110"/>
        <end position="136"/>
    </location>
</feature>
<feature type="transmembrane region" description="Helical" evidence="6">
    <location>
        <begin position="327"/>
        <end position="352"/>
    </location>
</feature>
<organism evidence="7 8">
    <name type="scientific">Methylovirgula ligni</name>
    <dbReference type="NCBI Taxonomy" id="569860"/>
    <lineage>
        <taxon>Bacteria</taxon>
        <taxon>Pseudomonadati</taxon>
        <taxon>Pseudomonadota</taxon>
        <taxon>Alphaproteobacteria</taxon>
        <taxon>Hyphomicrobiales</taxon>
        <taxon>Beijerinckiaceae</taxon>
        <taxon>Methylovirgula</taxon>
    </lineage>
</organism>
<feature type="transmembrane region" description="Helical" evidence="6">
    <location>
        <begin position="39"/>
        <end position="60"/>
    </location>
</feature>
<evidence type="ECO:0000256" key="5">
    <source>
        <dbReference type="ARBA" id="ARBA00023136"/>
    </source>
</evidence>
<keyword evidence="3 6" id="KW-0812">Transmembrane</keyword>
<comment type="caution">
    <text evidence="7">The sequence shown here is derived from an EMBL/GenBank/DDBJ whole genome shotgun (WGS) entry which is preliminary data.</text>
</comment>
<comment type="subcellular location">
    <subcellularLocation>
        <location evidence="1">Membrane</location>
        <topology evidence="1">Multi-pass membrane protein</topology>
    </subcellularLocation>
</comment>
<dbReference type="Proteomes" id="UP000256900">
    <property type="component" value="Unassembled WGS sequence"/>
</dbReference>
<dbReference type="EMBL" id="QUMO01000004">
    <property type="protein sequence ID" value="REF84661.1"/>
    <property type="molecule type" value="Genomic_DNA"/>
</dbReference>
<evidence type="ECO:0000313" key="7">
    <source>
        <dbReference type="EMBL" id="REF84661.1"/>
    </source>
</evidence>
<sequence>MSVEPESADKATLEADVHVLHQMGYAQELARGMKGFSNFAISFSIICILAGGITSFQTGFSTTGGFGIGVGWLVGGIFSLIVGLSMAQIGSAYPTAGGLYHWSSILGGRGWGWATAWVNLLGLIFVTAAVTVGAYTMFTSLVLANIFHVDISKWGYWQQLAGVSIIAVAQGLLNHFGIKLTSKLTDFSGYLIFAVALLLTATMLFSVHHFDFSRLFHIVNNTGDPGGDVVPRTNNLLYAFLLGLLLPLYTITGFDASAHTAEETLNARVAVPKGIINSILYSVIFGYIMVCSFVLAMSDPVAAAKDGGNVFFNLFAGLSVPTLWKDALYVLIVIANYLCSLACVTSTSRMIFAFSRDGGVPFISPLLRKVSATYRTPIGGIWTTVILAVAATLYSSAYNALAAGSAVFLYISYAMPVGAGLYAESKGWKASGPFQLGVWSKPLAVITCVGVLLVTWIGLQPPNDIVTNYAIGILVLLLVGWFALERKRFPGPPISAADIAKRHDEILAEERAVGETAHAGL</sequence>
<dbReference type="OrthoDB" id="8274074at2"/>
<dbReference type="RefSeq" id="WP_115837283.1">
    <property type="nucleotide sequence ID" value="NZ_CP025086.1"/>
</dbReference>
<dbReference type="GO" id="GO:0016020">
    <property type="term" value="C:membrane"/>
    <property type="evidence" value="ECO:0007669"/>
    <property type="project" value="UniProtKB-SubCell"/>
</dbReference>
<feature type="transmembrane region" description="Helical" evidence="6">
    <location>
        <begin position="190"/>
        <end position="210"/>
    </location>
</feature>
<dbReference type="PIRSF" id="PIRSF006060">
    <property type="entry name" value="AA_transporter"/>
    <property type="match status" value="1"/>
</dbReference>
<feature type="transmembrane region" description="Helical" evidence="6">
    <location>
        <begin position="443"/>
        <end position="459"/>
    </location>
</feature>
<feature type="transmembrane region" description="Helical" evidence="6">
    <location>
        <begin position="465"/>
        <end position="484"/>
    </location>
</feature>